<proteinExistence type="predicted"/>
<gene>
    <name evidence="2" type="ORF">GBAR_LOCUS28995</name>
</gene>
<feature type="compositionally biased region" description="Basic residues" evidence="1">
    <location>
        <begin position="11"/>
        <end position="26"/>
    </location>
</feature>
<accession>A0AA35TRV2</accession>
<evidence type="ECO:0000256" key="1">
    <source>
        <dbReference type="SAM" id="MobiDB-lite"/>
    </source>
</evidence>
<dbReference type="AlphaFoldDB" id="A0AA35TRV2"/>
<organism evidence="2 3">
    <name type="scientific">Geodia barretti</name>
    <name type="common">Barrett's horny sponge</name>
    <dbReference type="NCBI Taxonomy" id="519541"/>
    <lineage>
        <taxon>Eukaryota</taxon>
        <taxon>Metazoa</taxon>
        <taxon>Porifera</taxon>
        <taxon>Demospongiae</taxon>
        <taxon>Heteroscleromorpha</taxon>
        <taxon>Tetractinellida</taxon>
        <taxon>Astrophorina</taxon>
        <taxon>Geodiidae</taxon>
        <taxon>Geodia</taxon>
    </lineage>
</organism>
<feature type="region of interest" description="Disordered" evidence="1">
    <location>
        <begin position="1"/>
        <end position="26"/>
    </location>
</feature>
<sequence>MISSSPQIQRWKGKRRKGSGLKNKKREKIELEGQYVDFSKPEQLKGVFNNPVGHQVSLLVNNPSLTKYMNSSSSDFTSVSMMMKLFDNTLFCKHEAL</sequence>
<feature type="non-terminal residue" evidence="2">
    <location>
        <position position="97"/>
    </location>
</feature>
<keyword evidence="3" id="KW-1185">Reference proteome</keyword>
<evidence type="ECO:0000313" key="3">
    <source>
        <dbReference type="Proteomes" id="UP001174909"/>
    </source>
</evidence>
<dbReference type="EMBL" id="CASHTH010004060">
    <property type="protein sequence ID" value="CAI8053009.1"/>
    <property type="molecule type" value="Genomic_DNA"/>
</dbReference>
<reference evidence="2" key="1">
    <citation type="submission" date="2023-03" db="EMBL/GenBank/DDBJ databases">
        <authorList>
            <person name="Steffen K."/>
            <person name="Cardenas P."/>
        </authorList>
    </citation>
    <scope>NUCLEOTIDE SEQUENCE</scope>
</reference>
<comment type="caution">
    <text evidence="2">The sequence shown here is derived from an EMBL/GenBank/DDBJ whole genome shotgun (WGS) entry which is preliminary data.</text>
</comment>
<name>A0AA35TRV2_GEOBA</name>
<protein>
    <submittedName>
        <fullName evidence="2">Uncharacterized protein</fullName>
    </submittedName>
</protein>
<evidence type="ECO:0000313" key="2">
    <source>
        <dbReference type="EMBL" id="CAI8053009.1"/>
    </source>
</evidence>
<dbReference type="Proteomes" id="UP001174909">
    <property type="component" value="Unassembled WGS sequence"/>
</dbReference>